<name>A0A9E4MZS7_9GAMM</name>
<evidence type="ECO:0000256" key="5">
    <source>
        <dbReference type="ARBA" id="ARBA00022691"/>
    </source>
</evidence>
<evidence type="ECO:0000313" key="10">
    <source>
        <dbReference type="EMBL" id="MCG7939136.1"/>
    </source>
</evidence>
<keyword evidence="3 9" id="KW-0032">Aminotransferase</keyword>
<dbReference type="InterPro" id="IPR005815">
    <property type="entry name" value="BioA"/>
</dbReference>
<dbReference type="Gene3D" id="3.90.1150.10">
    <property type="entry name" value="Aspartate Aminotransferase, domain 1"/>
    <property type="match status" value="1"/>
</dbReference>
<dbReference type="EMBL" id="JAEPDI010000005">
    <property type="protein sequence ID" value="MCG7939136.1"/>
    <property type="molecule type" value="Genomic_DNA"/>
</dbReference>
<feature type="binding site" evidence="9">
    <location>
        <begin position="311"/>
        <end position="312"/>
    </location>
    <ligand>
        <name>pyridoxal 5'-phosphate</name>
        <dbReference type="ChEBI" id="CHEBI:597326"/>
    </ligand>
</feature>
<dbReference type="HAMAP" id="MF_00834">
    <property type="entry name" value="BioA"/>
    <property type="match status" value="1"/>
</dbReference>
<dbReference type="NCBIfam" id="TIGR00508">
    <property type="entry name" value="bioA"/>
    <property type="match status" value="1"/>
</dbReference>
<evidence type="ECO:0000256" key="1">
    <source>
        <dbReference type="ARBA" id="ARBA00001933"/>
    </source>
</evidence>
<dbReference type="NCBIfam" id="NF004624">
    <property type="entry name" value="PRK05964.1"/>
    <property type="match status" value="1"/>
</dbReference>
<proteinExistence type="inferred from homology"/>
<comment type="catalytic activity">
    <reaction evidence="8 9">
        <text>(8S)-8-amino-7-oxononanoate + S-adenosyl-L-methionine = S-adenosyl-4-methylsulfanyl-2-oxobutanoate + (7R,8S)-7,8-diammoniononanoate</text>
        <dbReference type="Rhea" id="RHEA:16861"/>
        <dbReference type="ChEBI" id="CHEBI:16490"/>
        <dbReference type="ChEBI" id="CHEBI:59789"/>
        <dbReference type="ChEBI" id="CHEBI:149468"/>
        <dbReference type="ChEBI" id="CHEBI:149469"/>
        <dbReference type="EC" id="2.6.1.62"/>
    </reaction>
</comment>
<dbReference type="InterPro" id="IPR005814">
    <property type="entry name" value="Aminotrans_3"/>
</dbReference>
<keyword evidence="6 9" id="KW-0093">Biotin biosynthesis</keyword>
<dbReference type="InterPro" id="IPR015422">
    <property type="entry name" value="PyrdxlP-dep_Trfase_small"/>
</dbReference>
<dbReference type="EC" id="2.6.1.62" evidence="9"/>
<keyword evidence="5 9" id="KW-0949">S-adenosyl-L-methionine</keyword>
<comment type="similarity">
    <text evidence="9">Belongs to the class-III pyridoxal-phosphate-dependent aminotransferase family. BioA subfamily.</text>
</comment>
<dbReference type="InterPro" id="IPR015421">
    <property type="entry name" value="PyrdxlP-dep_Trfase_major"/>
</dbReference>
<evidence type="ECO:0000256" key="8">
    <source>
        <dbReference type="ARBA" id="ARBA00048449"/>
    </source>
</evidence>
<protein>
    <recommendedName>
        <fullName evidence="9">Adenosylmethionine-8-amino-7-oxononanoate aminotransferase</fullName>
        <ecNumber evidence="9">2.6.1.62</ecNumber>
    </recommendedName>
    <alternativeName>
        <fullName evidence="9">7,8-diamino-pelargonic acid aminotransferase</fullName>
        <shortName evidence="9">DAPA AT</shortName>
        <shortName evidence="9">DAPA aminotransferase</shortName>
    </alternativeName>
    <alternativeName>
        <fullName evidence="9">7,8-diaminononanoate synthase</fullName>
        <shortName evidence="9">DANS</shortName>
    </alternativeName>
    <alternativeName>
        <fullName evidence="9">Diaminopelargonic acid synthase</fullName>
    </alternativeName>
</protein>
<dbReference type="InterPro" id="IPR015424">
    <property type="entry name" value="PyrdxlP-dep_Trfase"/>
</dbReference>
<feature type="binding site" evidence="9">
    <location>
        <position position="310"/>
    </location>
    <ligand>
        <name>substrate</name>
    </ligand>
</feature>
<dbReference type="GO" id="GO:0009102">
    <property type="term" value="P:biotin biosynthetic process"/>
    <property type="evidence" value="ECO:0007669"/>
    <property type="project" value="UniProtKB-UniRule"/>
</dbReference>
<accession>A0A9E4MZS7</accession>
<dbReference type="GO" id="GO:0030170">
    <property type="term" value="F:pyridoxal phosphate binding"/>
    <property type="evidence" value="ECO:0007669"/>
    <property type="project" value="UniProtKB-UniRule"/>
</dbReference>
<dbReference type="Gene3D" id="3.40.640.10">
    <property type="entry name" value="Type I PLP-dependent aspartate aminotransferase-like (Major domain)"/>
    <property type="match status" value="1"/>
</dbReference>
<organism evidence="10 11">
    <name type="scientific">Candidatus Thiodiazotropha lotti</name>
    <dbReference type="NCBI Taxonomy" id="2792787"/>
    <lineage>
        <taxon>Bacteria</taxon>
        <taxon>Pseudomonadati</taxon>
        <taxon>Pseudomonadota</taxon>
        <taxon>Gammaproteobacteria</taxon>
        <taxon>Chromatiales</taxon>
        <taxon>Sedimenticolaceae</taxon>
        <taxon>Candidatus Thiodiazotropha</taxon>
    </lineage>
</organism>
<evidence type="ECO:0000256" key="6">
    <source>
        <dbReference type="ARBA" id="ARBA00022756"/>
    </source>
</evidence>
<evidence type="ECO:0000256" key="2">
    <source>
        <dbReference type="ARBA" id="ARBA00005063"/>
    </source>
</evidence>
<dbReference type="NCBIfam" id="NF005940">
    <property type="entry name" value="PRK07986.1"/>
    <property type="match status" value="1"/>
</dbReference>
<evidence type="ECO:0000313" key="11">
    <source>
        <dbReference type="Proteomes" id="UP000886687"/>
    </source>
</evidence>
<dbReference type="InterPro" id="IPR049704">
    <property type="entry name" value="Aminotrans_3_PPA_site"/>
</dbReference>
<dbReference type="PANTHER" id="PTHR42684">
    <property type="entry name" value="ADENOSYLMETHIONINE-8-AMINO-7-OXONONANOATE AMINOTRANSFERASE"/>
    <property type="match status" value="1"/>
</dbReference>
<dbReference type="Pfam" id="PF00202">
    <property type="entry name" value="Aminotran_3"/>
    <property type="match status" value="1"/>
</dbReference>
<comment type="pathway">
    <text evidence="2 9">Cofactor biosynthesis; biotin biosynthesis; 7,8-diaminononanoate from 8-amino-7-oxononanoate (SAM route): step 1/1.</text>
</comment>
<dbReference type="PANTHER" id="PTHR42684:SF17">
    <property type="entry name" value="ADENOSYLMETHIONINE-8-AMINO-7-OXONONANOATE AMINOTRANSFERASE"/>
    <property type="match status" value="1"/>
</dbReference>
<gene>
    <name evidence="9 10" type="primary">bioA</name>
    <name evidence="10" type="ORF">JAZ04_09815</name>
</gene>
<dbReference type="GO" id="GO:0004015">
    <property type="term" value="F:adenosylmethionine-8-amino-7-oxononanoate transaminase activity"/>
    <property type="evidence" value="ECO:0007669"/>
    <property type="project" value="UniProtKB-UniRule"/>
</dbReference>
<comment type="function">
    <text evidence="9">Catalyzes the transfer of the alpha-amino group from S-adenosyl-L-methionine (SAM) to 7-keto-8-aminopelargonic acid (KAPA) to form 7,8-diaminopelargonic acid (DAPA). It is the only aminotransferase known to utilize SAM as an amino donor.</text>
</comment>
<dbReference type="GO" id="GO:0005737">
    <property type="term" value="C:cytoplasm"/>
    <property type="evidence" value="ECO:0007669"/>
    <property type="project" value="UniProtKB-SubCell"/>
</dbReference>
<keyword evidence="4 9" id="KW-0808">Transferase</keyword>
<comment type="cofactor">
    <cofactor evidence="1 9">
        <name>pyridoxal 5'-phosphate</name>
        <dbReference type="ChEBI" id="CHEBI:597326"/>
    </cofactor>
</comment>
<feature type="binding site" evidence="9">
    <location>
        <position position="277"/>
    </location>
    <ligand>
        <name>substrate</name>
    </ligand>
</feature>
<feature type="site" description="Participates in the substrate recognition with KAPA and in a stacking interaction with the adenine ring of SAM" evidence="9">
    <location>
        <position position="19"/>
    </location>
</feature>
<feature type="binding site" evidence="9">
    <location>
        <position position="54"/>
    </location>
    <ligand>
        <name>substrate</name>
    </ligand>
</feature>
<dbReference type="AlphaFoldDB" id="A0A9E4MZS7"/>
<dbReference type="PROSITE" id="PS00600">
    <property type="entry name" value="AA_TRANSFER_CLASS_3"/>
    <property type="match status" value="1"/>
</dbReference>
<feature type="binding site" evidence="9">
    <location>
        <begin position="114"/>
        <end position="115"/>
    </location>
    <ligand>
        <name>pyridoxal 5'-phosphate</name>
        <dbReference type="ChEBI" id="CHEBI:597326"/>
    </ligand>
</feature>
<feature type="binding site" evidence="9">
    <location>
        <position position="394"/>
    </location>
    <ligand>
        <name>substrate</name>
    </ligand>
</feature>
<dbReference type="Proteomes" id="UP000886687">
    <property type="component" value="Unassembled WGS sequence"/>
</dbReference>
<dbReference type="SUPFAM" id="SSF53383">
    <property type="entry name" value="PLP-dependent transferases"/>
    <property type="match status" value="1"/>
</dbReference>
<dbReference type="CDD" id="cd00610">
    <property type="entry name" value="OAT_like"/>
    <property type="match status" value="1"/>
</dbReference>
<keyword evidence="9" id="KW-0963">Cytoplasm</keyword>
<feature type="modified residue" description="N6-(pyridoxal phosphate)lysine" evidence="9">
    <location>
        <position position="277"/>
    </location>
</feature>
<comment type="subunit">
    <text evidence="9">Homodimer.</text>
</comment>
<feature type="binding site" evidence="9">
    <location>
        <position position="147"/>
    </location>
    <ligand>
        <name>substrate</name>
    </ligand>
</feature>
<keyword evidence="7 9" id="KW-0663">Pyridoxal phosphate</keyword>
<sequence length="429" mass="47713">MSNSEDWIAFDKAHVWHPYSAIGADLPVYPVVSADGVRITLADGRELIDGMSSWWCAIHGYNHPQMNQAITEQAEQLAHVMFGGLTHQPATDLARKLIEITPESLQSVFFSDSGSVSVEVAMKMAIQYWHDKGEPEKQRFLTIRKGYHGDTFGAMSLCDPETGMHSLFSEILPKQHFADAPTCYFGHPCKGDGAKGLTDKLEQHHHEIAALVLEPIVQGTGGMRFYSVEYLKEVRRLCDQYGVLLILDEIATGFGRTGKLFACEYADVTPDIMCVGKSLTGGYMSLAATLTTEEISQTISRGEPGLFMHGPTFMANPLACRVALTSIDLLLSSPWQERIKNIEQRLQQGLAPCRELPQVEEVRVLGAIGVVELKKPVDMKHIQQCFVDAGVWVRPFGKLVYLMPPFVIEDEDLNRLTSVVFEVVERCPI</sequence>
<evidence type="ECO:0000256" key="9">
    <source>
        <dbReference type="HAMAP-Rule" id="MF_00834"/>
    </source>
</evidence>
<feature type="binding site" evidence="9">
    <location>
        <position position="248"/>
    </location>
    <ligand>
        <name>pyridoxal 5'-phosphate</name>
        <dbReference type="ChEBI" id="CHEBI:597326"/>
    </ligand>
</feature>
<evidence type="ECO:0000256" key="3">
    <source>
        <dbReference type="ARBA" id="ARBA00022576"/>
    </source>
</evidence>
<evidence type="ECO:0000256" key="4">
    <source>
        <dbReference type="ARBA" id="ARBA00022679"/>
    </source>
</evidence>
<reference evidence="10" key="1">
    <citation type="journal article" date="2021" name="Proc. Natl. Acad. Sci. U.S.A.">
        <title>Global biogeography of chemosynthetic symbionts reveals both localized and globally distributed symbiont groups. .</title>
        <authorList>
            <person name="Osvatic J.T."/>
            <person name="Wilkins L.G.E."/>
            <person name="Leibrecht L."/>
            <person name="Leray M."/>
            <person name="Zauner S."/>
            <person name="Polzin J."/>
            <person name="Camacho Y."/>
            <person name="Gros O."/>
            <person name="van Gils J.A."/>
            <person name="Eisen J.A."/>
            <person name="Petersen J.M."/>
            <person name="Yuen B."/>
        </authorList>
    </citation>
    <scope>NUCLEOTIDE SEQUENCE</scope>
    <source>
        <strain evidence="10">MAGL173</strain>
    </source>
</reference>
<evidence type="ECO:0000256" key="7">
    <source>
        <dbReference type="ARBA" id="ARBA00022898"/>
    </source>
</evidence>
<dbReference type="FunFam" id="3.40.640.10:FF:000041">
    <property type="entry name" value="Adenosylmethionine-8-amino-7-oxononanoate aminotransferase"/>
    <property type="match status" value="1"/>
</dbReference>
<comment type="subcellular location">
    <subcellularLocation>
        <location evidence="9">Cytoplasm</location>
    </subcellularLocation>
</comment>
<comment type="caution">
    <text evidence="10">The sequence shown here is derived from an EMBL/GenBank/DDBJ whole genome shotgun (WGS) entry which is preliminary data.</text>
</comment>